<dbReference type="AlphaFoldDB" id="A0AA90H4D1"/>
<keyword evidence="3" id="KW-0804">Transcription</keyword>
<dbReference type="EMBL" id="JABXJJ020000054">
    <property type="protein sequence ID" value="MDI5973893.1"/>
    <property type="molecule type" value="Genomic_DNA"/>
</dbReference>
<evidence type="ECO:0000256" key="2">
    <source>
        <dbReference type="ARBA" id="ARBA00023125"/>
    </source>
</evidence>
<dbReference type="Gene3D" id="1.10.357.10">
    <property type="entry name" value="Tetracycline Repressor, domain 2"/>
    <property type="match status" value="1"/>
</dbReference>
<evidence type="ECO:0000313" key="6">
    <source>
        <dbReference type="EMBL" id="MDI5973893.1"/>
    </source>
</evidence>
<dbReference type="RefSeq" id="WP_271316711.1">
    <property type="nucleotide sequence ID" value="NZ_JABXJJ020000054.1"/>
</dbReference>
<dbReference type="SUPFAM" id="SSF46689">
    <property type="entry name" value="Homeodomain-like"/>
    <property type="match status" value="1"/>
</dbReference>
<evidence type="ECO:0000256" key="1">
    <source>
        <dbReference type="ARBA" id="ARBA00023015"/>
    </source>
</evidence>
<proteinExistence type="predicted"/>
<evidence type="ECO:0000256" key="3">
    <source>
        <dbReference type="ARBA" id="ARBA00023163"/>
    </source>
</evidence>
<keyword evidence="2 4" id="KW-0238">DNA-binding</keyword>
<name>A0AA90H4D1_9ACTN</name>
<dbReference type="PANTHER" id="PTHR47506">
    <property type="entry name" value="TRANSCRIPTIONAL REGULATORY PROTEIN"/>
    <property type="match status" value="1"/>
</dbReference>
<sequence>MSSFEAPHLAPPPTTKGQATRERIVRAAAQLMFEQGAAGTSTPAVRDAAGVSSSQIYHYFANKQALTRAVIEYQTEAVVGGQEQLLARLDSVEALRAWRDMVVGVQRSMHWSGGCPLGSLASELAEHDADARTALAASFSRWSDAIRDGLARMAERGALRPEADPDSLALALLAALQGGLLLGQAQRSSAALEAGLDAIITLIAQHVADRRP</sequence>
<accession>A0AA90H4D1</accession>
<protein>
    <submittedName>
        <fullName evidence="6">TetR/AcrR family transcriptional regulator</fullName>
    </submittedName>
</protein>
<dbReference type="InterPro" id="IPR001647">
    <property type="entry name" value="HTH_TetR"/>
</dbReference>
<comment type="caution">
    <text evidence="6">The sequence shown here is derived from an EMBL/GenBank/DDBJ whole genome shotgun (WGS) entry which is preliminary data.</text>
</comment>
<dbReference type="InterPro" id="IPR054156">
    <property type="entry name" value="YxaF_TetR_C"/>
</dbReference>
<dbReference type="InterPro" id="IPR009057">
    <property type="entry name" value="Homeodomain-like_sf"/>
</dbReference>
<dbReference type="PROSITE" id="PS50977">
    <property type="entry name" value="HTH_TETR_2"/>
    <property type="match status" value="1"/>
</dbReference>
<gene>
    <name evidence="6" type="ORF">POF50_031900</name>
</gene>
<dbReference type="Pfam" id="PF00440">
    <property type="entry name" value="TetR_N"/>
    <property type="match status" value="1"/>
</dbReference>
<dbReference type="GO" id="GO:0003677">
    <property type="term" value="F:DNA binding"/>
    <property type="evidence" value="ECO:0007669"/>
    <property type="project" value="UniProtKB-UniRule"/>
</dbReference>
<reference evidence="6" key="1">
    <citation type="submission" date="2023-05" db="EMBL/GenBank/DDBJ databases">
        <title>Streptantibioticus silvisoli sp. nov., acidotolerant actinomycetes 1 from pine litter.</title>
        <authorList>
            <person name="Swiecimska M."/>
            <person name="Golinska P."/>
            <person name="Sangal V."/>
            <person name="Wachnowicz B."/>
            <person name="Goodfellow M."/>
        </authorList>
    </citation>
    <scope>NUCLEOTIDE SEQUENCE</scope>
    <source>
        <strain evidence="6">SL13</strain>
    </source>
</reference>
<dbReference type="SUPFAM" id="SSF48498">
    <property type="entry name" value="Tetracyclin repressor-like, C-terminal domain"/>
    <property type="match status" value="1"/>
</dbReference>
<organism evidence="6">
    <name type="scientific">Streptantibioticus silvisoli</name>
    <dbReference type="NCBI Taxonomy" id="2705255"/>
    <lineage>
        <taxon>Bacteria</taxon>
        <taxon>Bacillati</taxon>
        <taxon>Actinomycetota</taxon>
        <taxon>Actinomycetes</taxon>
        <taxon>Kitasatosporales</taxon>
        <taxon>Streptomycetaceae</taxon>
        <taxon>Streptantibioticus</taxon>
    </lineage>
</organism>
<dbReference type="Pfam" id="PF21993">
    <property type="entry name" value="TetR_C_13_2"/>
    <property type="match status" value="1"/>
</dbReference>
<evidence type="ECO:0000259" key="5">
    <source>
        <dbReference type="PROSITE" id="PS50977"/>
    </source>
</evidence>
<dbReference type="PRINTS" id="PR00455">
    <property type="entry name" value="HTHTETR"/>
</dbReference>
<evidence type="ECO:0000256" key="4">
    <source>
        <dbReference type="PROSITE-ProRule" id="PRU00335"/>
    </source>
</evidence>
<dbReference type="PANTHER" id="PTHR47506:SF3">
    <property type="entry name" value="HTH-TYPE TRANSCRIPTIONAL REGULATOR LMRA"/>
    <property type="match status" value="1"/>
</dbReference>
<feature type="DNA-binding region" description="H-T-H motif" evidence="4">
    <location>
        <begin position="41"/>
        <end position="60"/>
    </location>
</feature>
<keyword evidence="1" id="KW-0805">Transcription regulation</keyword>
<feature type="domain" description="HTH tetR-type" evidence="5">
    <location>
        <begin position="18"/>
        <end position="78"/>
    </location>
</feature>
<dbReference type="InterPro" id="IPR036271">
    <property type="entry name" value="Tet_transcr_reg_TetR-rel_C_sf"/>
</dbReference>